<protein>
    <recommendedName>
        <fullName evidence="8">J domain-containing protein</fullName>
    </recommendedName>
</protein>
<dbReference type="Gene3D" id="2.60.260.20">
    <property type="entry name" value="Urease metallochaperone UreE, N-terminal domain"/>
    <property type="match status" value="2"/>
</dbReference>
<dbReference type="CDD" id="cd10719">
    <property type="entry name" value="DnaJ_zf"/>
    <property type="match status" value="1"/>
</dbReference>
<dbReference type="InterPro" id="IPR008971">
    <property type="entry name" value="HSP40/DnaJ_pept-bd"/>
</dbReference>
<dbReference type="Pfam" id="PF00684">
    <property type="entry name" value="DnaJ_CXXCXGXG"/>
    <property type="match status" value="1"/>
</dbReference>
<dbReference type="InterPro" id="IPR018253">
    <property type="entry name" value="DnaJ_domain_CS"/>
</dbReference>
<organism evidence="7">
    <name type="scientific">marine metagenome</name>
    <dbReference type="NCBI Taxonomy" id="408172"/>
    <lineage>
        <taxon>unclassified sequences</taxon>
        <taxon>metagenomes</taxon>
        <taxon>ecological metagenomes</taxon>
    </lineage>
</organism>
<dbReference type="GO" id="GO:0051082">
    <property type="term" value="F:unfolded protein binding"/>
    <property type="evidence" value="ECO:0007669"/>
    <property type="project" value="InterPro"/>
</dbReference>
<dbReference type="PROSITE" id="PS00636">
    <property type="entry name" value="DNAJ_1"/>
    <property type="match status" value="1"/>
</dbReference>
<dbReference type="SUPFAM" id="SSF57938">
    <property type="entry name" value="DnaJ/Hsp40 cysteine-rich domain"/>
    <property type="match status" value="1"/>
</dbReference>
<evidence type="ECO:0000256" key="4">
    <source>
        <dbReference type="ARBA" id="ARBA00022833"/>
    </source>
</evidence>
<dbReference type="InterPro" id="IPR044713">
    <property type="entry name" value="DNJA1/2-like"/>
</dbReference>
<dbReference type="SUPFAM" id="SSF46565">
    <property type="entry name" value="Chaperone J-domain"/>
    <property type="match status" value="1"/>
</dbReference>
<dbReference type="Gene3D" id="2.10.230.10">
    <property type="entry name" value="Heat shock protein DnaJ, cysteine-rich domain"/>
    <property type="match status" value="1"/>
</dbReference>
<dbReference type="CDD" id="cd10747">
    <property type="entry name" value="DnaJ_C"/>
    <property type="match status" value="1"/>
</dbReference>
<dbReference type="SMART" id="SM00271">
    <property type="entry name" value="DnaJ"/>
    <property type="match status" value="1"/>
</dbReference>
<dbReference type="SUPFAM" id="SSF49493">
    <property type="entry name" value="HSP40/DnaJ peptide-binding domain"/>
    <property type="match status" value="2"/>
</dbReference>
<dbReference type="FunFam" id="2.10.230.10:FF:000001">
    <property type="entry name" value="DnaJ subfamily A member 2"/>
    <property type="match status" value="1"/>
</dbReference>
<dbReference type="PANTHER" id="PTHR43888">
    <property type="entry name" value="DNAJ-LIKE-2, ISOFORM A-RELATED"/>
    <property type="match status" value="1"/>
</dbReference>
<keyword evidence="4" id="KW-0862">Zinc</keyword>
<dbReference type="InterPro" id="IPR001305">
    <property type="entry name" value="HSP_DnaJ_Cys-rich_dom"/>
</dbReference>
<feature type="domain" description="CR-type" evidence="6">
    <location>
        <begin position="143"/>
        <end position="226"/>
    </location>
</feature>
<dbReference type="GO" id="GO:0030544">
    <property type="term" value="F:Hsp70 protein binding"/>
    <property type="evidence" value="ECO:0007669"/>
    <property type="project" value="InterPro"/>
</dbReference>
<dbReference type="Pfam" id="PF00226">
    <property type="entry name" value="DnaJ"/>
    <property type="match status" value="1"/>
</dbReference>
<keyword evidence="3" id="KW-0863">Zinc-finger</keyword>
<dbReference type="PROSITE" id="PS50076">
    <property type="entry name" value="DNAJ_2"/>
    <property type="match status" value="1"/>
</dbReference>
<dbReference type="Pfam" id="PF01556">
    <property type="entry name" value="DnaJ_C"/>
    <property type="match status" value="1"/>
</dbReference>
<dbReference type="InterPro" id="IPR036410">
    <property type="entry name" value="HSP_DnaJ_Cys-rich_dom_sf"/>
</dbReference>
<keyword evidence="2" id="KW-0677">Repeat</keyword>
<evidence type="ECO:0000313" key="7">
    <source>
        <dbReference type="EMBL" id="SVB47523.1"/>
    </source>
</evidence>
<gene>
    <name evidence="7" type="ORF">METZ01_LOCUS200377</name>
</gene>
<dbReference type="GO" id="GO:0008270">
    <property type="term" value="F:zinc ion binding"/>
    <property type="evidence" value="ECO:0007669"/>
    <property type="project" value="UniProtKB-KW"/>
</dbReference>
<dbReference type="PRINTS" id="PR00625">
    <property type="entry name" value="JDOMAIN"/>
</dbReference>
<sequence length="412" mass="46415">MFNFPNNNSSSQNNELYDILGVSRNATKKEITKAYRKKALKEHPDRGGNEEEFKKITGAYEILKDDEKREIYNKHGLEGLKAQNNGMGGGMPRDIFDLFTNGFPGHMFNEFNMHPGARRNNSIRKGTPVNVELEVPLEQMYLGAVRKLRLKKNIICSLCEGTGSKSKKLLKCNTCNGSGRFTQIRQMGPMRQVMQGVCPACRGKGKSIKSDDICGKCKGKTVVKGENILKIEIKKGMKHGDAILFREESDQEPGIIAGDIIVRIKEKKHPHFIRKGDNLVLKKTISLRESLCGCNFTIKLLDNSKILVKTEKGEIIKPSQFKKISNYGMPKEDGSSGDMYIKFRIIFPNKIEKKIITKLEKMLISSSSSENIENPDALLVEMDNISSAEVKQILDGNHYTNDEEEDIYDQEG</sequence>
<dbReference type="AlphaFoldDB" id="A0A382EC43"/>
<accession>A0A382EC43</accession>
<dbReference type="InterPro" id="IPR002939">
    <property type="entry name" value="DnaJ_C"/>
</dbReference>
<dbReference type="PROSITE" id="PS51188">
    <property type="entry name" value="ZF_CR"/>
    <property type="match status" value="1"/>
</dbReference>
<proteinExistence type="predicted"/>
<evidence type="ECO:0000256" key="2">
    <source>
        <dbReference type="ARBA" id="ARBA00022737"/>
    </source>
</evidence>
<evidence type="ECO:0000259" key="5">
    <source>
        <dbReference type="PROSITE" id="PS50076"/>
    </source>
</evidence>
<name>A0A382EC43_9ZZZZ</name>
<keyword evidence="1" id="KW-0479">Metal-binding</keyword>
<evidence type="ECO:0000256" key="3">
    <source>
        <dbReference type="ARBA" id="ARBA00022771"/>
    </source>
</evidence>
<evidence type="ECO:0008006" key="8">
    <source>
        <dbReference type="Google" id="ProtNLM"/>
    </source>
</evidence>
<evidence type="ECO:0000259" key="6">
    <source>
        <dbReference type="PROSITE" id="PS51188"/>
    </source>
</evidence>
<dbReference type="GO" id="GO:0006457">
    <property type="term" value="P:protein folding"/>
    <property type="evidence" value="ECO:0007669"/>
    <property type="project" value="InterPro"/>
</dbReference>
<evidence type="ECO:0000256" key="1">
    <source>
        <dbReference type="ARBA" id="ARBA00022723"/>
    </source>
</evidence>
<dbReference type="EMBL" id="UINC01043456">
    <property type="protein sequence ID" value="SVB47523.1"/>
    <property type="molecule type" value="Genomic_DNA"/>
</dbReference>
<dbReference type="InterPro" id="IPR036869">
    <property type="entry name" value="J_dom_sf"/>
</dbReference>
<feature type="non-terminal residue" evidence="7">
    <location>
        <position position="412"/>
    </location>
</feature>
<dbReference type="Gene3D" id="1.10.287.110">
    <property type="entry name" value="DnaJ domain"/>
    <property type="match status" value="1"/>
</dbReference>
<dbReference type="FunFam" id="2.60.260.20:FF:000003">
    <property type="entry name" value="DnaJ subfamily A member 2"/>
    <property type="match status" value="1"/>
</dbReference>
<dbReference type="CDD" id="cd06257">
    <property type="entry name" value="DnaJ"/>
    <property type="match status" value="1"/>
</dbReference>
<reference evidence="7" key="1">
    <citation type="submission" date="2018-05" db="EMBL/GenBank/DDBJ databases">
        <authorList>
            <person name="Lanie J.A."/>
            <person name="Ng W.-L."/>
            <person name="Kazmierczak K.M."/>
            <person name="Andrzejewski T.M."/>
            <person name="Davidsen T.M."/>
            <person name="Wayne K.J."/>
            <person name="Tettelin H."/>
            <person name="Glass J.I."/>
            <person name="Rusch D."/>
            <person name="Podicherti R."/>
            <person name="Tsui H.-C.T."/>
            <person name="Winkler M.E."/>
        </authorList>
    </citation>
    <scope>NUCLEOTIDE SEQUENCE</scope>
</reference>
<feature type="domain" description="J" evidence="5">
    <location>
        <begin position="15"/>
        <end position="76"/>
    </location>
</feature>
<dbReference type="InterPro" id="IPR001623">
    <property type="entry name" value="DnaJ_domain"/>
</dbReference>